<dbReference type="RefSeq" id="WP_268265479.1">
    <property type="nucleotide sequence ID" value="NZ_JALQCW010000032.1"/>
</dbReference>
<reference evidence="1 2" key="2">
    <citation type="journal article" date="2023" name="Plant Pathol.">
        <title>Dismantling and reorganizing Pseudomonas marginalis sensu#lato.</title>
        <authorList>
            <person name="Sawada H."/>
            <person name="Fujikawa T."/>
            <person name="Satou M."/>
        </authorList>
    </citation>
    <scope>NUCLEOTIDE SEQUENCE [LARGE SCALE GENOMIC DNA]</scope>
    <source>
        <strain evidence="1 2">MAFF 302030</strain>
    </source>
</reference>
<name>A0A9X1YWB7_9PSED</name>
<organism evidence="1 2">
    <name type="scientific">Pseudomonas morbosilactucae</name>
    <dbReference type="NCBI Taxonomy" id="2938197"/>
    <lineage>
        <taxon>Bacteria</taxon>
        <taxon>Pseudomonadati</taxon>
        <taxon>Pseudomonadota</taxon>
        <taxon>Gammaproteobacteria</taxon>
        <taxon>Pseudomonadales</taxon>
        <taxon>Pseudomonadaceae</taxon>
        <taxon>Pseudomonas</taxon>
    </lineage>
</organism>
<protein>
    <submittedName>
        <fullName evidence="1">DUF2164 domain-containing protein</fullName>
    </submittedName>
</protein>
<dbReference type="EMBL" id="JALQCW010000032">
    <property type="protein sequence ID" value="MCK9798854.1"/>
    <property type="molecule type" value="Genomic_DNA"/>
</dbReference>
<accession>A0A9X1YWB7</accession>
<dbReference type="AlphaFoldDB" id="A0A9X1YWB7"/>
<dbReference type="Pfam" id="PF09932">
    <property type="entry name" value="DUF2164"/>
    <property type="match status" value="1"/>
</dbReference>
<evidence type="ECO:0000313" key="2">
    <source>
        <dbReference type="Proteomes" id="UP001155059"/>
    </source>
</evidence>
<comment type="caution">
    <text evidence="1">The sequence shown here is derived from an EMBL/GenBank/DDBJ whole genome shotgun (WGS) entry which is preliminary data.</text>
</comment>
<dbReference type="InterPro" id="IPR018680">
    <property type="entry name" value="DUF2164"/>
</dbReference>
<dbReference type="Proteomes" id="UP001155059">
    <property type="component" value="Unassembled WGS sequence"/>
</dbReference>
<proteinExistence type="predicted"/>
<reference evidence="1 2" key="1">
    <citation type="journal article" date="2022" name="Int. J. Syst. Evol. Microbiol.">
        <title>Pseudomonas aegrilactucae sp. nov. and Pseudomonas morbosilactucae sp. nov., pathogens causing bacterial rot of lettuce in Japan.</title>
        <authorList>
            <person name="Sawada H."/>
            <person name="Fujikawa T."/>
            <person name="Satou M."/>
        </authorList>
    </citation>
    <scope>NUCLEOTIDE SEQUENCE [LARGE SCALE GENOMIC DNA]</scope>
    <source>
        <strain evidence="1 2">MAFF 302030</strain>
    </source>
</reference>
<sequence length="79" mass="9255">MPKAEIPQPERKAITDQLKQYFLTNFDLHLGQFEVEFLLDFIEKTCGPALYNNGIDEAIKTYASYSERVQEEMEPKRII</sequence>
<gene>
    <name evidence="1" type="ORF">M1B34_14275</name>
</gene>
<evidence type="ECO:0000313" key="1">
    <source>
        <dbReference type="EMBL" id="MCK9798854.1"/>
    </source>
</evidence>